<comment type="subcellular location">
    <subcellularLocation>
        <location evidence="3 16">Cytoplasm</location>
    </subcellularLocation>
</comment>
<evidence type="ECO:0000256" key="12">
    <source>
        <dbReference type="ARBA" id="ARBA00023002"/>
    </source>
</evidence>
<dbReference type="GO" id="GO:0003862">
    <property type="term" value="F:3-isopropylmalate dehydrogenase activity"/>
    <property type="evidence" value="ECO:0007669"/>
    <property type="project" value="UniProtKB-UniRule"/>
</dbReference>
<comment type="pathway">
    <text evidence="4 16 17">Amino-acid biosynthesis; L-leucine biosynthesis; L-leucine from 3-methyl-2-oxobutanoate: step 3/4.</text>
</comment>
<comment type="similarity">
    <text evidence="5 16">Belongs to the isocitrate and isopropylmalate dehydrogenases family. LeuB type 1 subfamily.</text>
</comment>
<keyword evidence="10 16" id="KW-0479">Metal-binding</keyword>
<dbReference type="Proteomes" id="UP000315636">
    <property type="component" value="Unassembled WGS sequence"/>
</dbReference>
<keyword evidence="16" id="KW-0464">Manganese</keyword>
<dbReference type="OrthoDB" id="9806254at2"/>
<feature type="binding site" evidence="16">
    <location>
        <position position="252"/>
    </location>
    <ligand>
        <name>Mg(2+)</name>
        <dbReference type="ChEBI" id="CHEBI:18420"/>
    </ligand>
</feature>
<dbReference type="GO" id="GO:0009098">
    <property type="term" value="P:L-leucine biosynthetic process"/>
    <property type="evidence" value="ECO:0007669"/>
    <property type="project" value="UniProtKB-UniRule"/>
</dbReference>
<evidence type="ECO:0000256" key="14">
    <source>
        <dbReference type="ARBA" id="ARBA00023304"/>
    </source>
</evidence>
<feature type="domain" description="Isopropylmalate dehydrogenase-like" evidence="18">
    <location>
        <begin position="6"/>
        <end position="353"/>
    </location>
</feature>
<evidence type="ECO:0000256" key="8">
    <source>
        <dbReference type="ARBA" id="ARBA00022490"/>
    </source>
</evidence>
<comment type="cofactor">
    <cofactor evidence="2">
        <name>Mn(2+)</name>
        <dbReference type="ChEBI" id="CHEBI:29035"/>
    </cofactor>
</comment>
<evidence type="ECO:0000256" key="16">
    <source>
        <dbReference type="HAMAP-Rule" id="MF_01033"/>
    </source>
</evidence>
<keyword evidence="8 16" id="KW-0963">Cytoplasm</keyword>
<dbReference type="NCBIfam" id="TIGR00169">
    <property type="entry name" value="leuB"/>
    <property type="match status" value="1"/>
</dbReference>
<proteinExistence type="inferred from homology"/>
<evidence type="ECO:0000256" key="3">
    <source>
        <dbReference type="ARBA" id="ARBA00004496"/>
    </source>
</evidence>
<comment type="catalytic activity">
    <reaction evidence="1 16 17">
        <text>(2R,3S)-3-isopropylmalate + NAD(+) = 4-methyl-2-oxopentanoate + CO2 + NADH</text>
        <dbReference type="Rhea" id="RHEA:32271"/>
        <dbReference type="ChEBI" id="CHEBI:16526"/>
        <dbReference type="ChEBI" id="CHEBI:17865"/>
        <dbReference type="ChEBI" id="CHEBI:35121"/>
        <dbReference type="ChEBI" id="CHEBI:57540"/>
        <dbReference type="ChEBI" id="CHEBI:57945"/>
        <dbReference type="EC" id="1.1.1.85"/>
    </reaction>
</comment>
<evidence type="ECO:0000256" key="11">
    <source>
        <dbReference type="ARBA" id="ARBA00022842"/>
    </source>
</evidence>
<dbReference type="Pfam" id="PF00180">
    <property type="entry name" value="Iso_dh"/>
    <property type="match status" value="1"/>
</dbReference>
<evidence type="ECO:0000313" key="19">
    <source>
        <dbReference type="EMBL" id="SMO34820.1"/>
    </source>
</evidence>
<reference evidence="19 20" key="1">
    <citation type="submission" date="2017-05" db="EMBL/GenBank/DDBJ databases">
        <authorList>
            <person name="Varghese N."/>
            <person name="Submissions S."/>
        </authorList>
    </citation>
    <scope>NUCLEOTIDE SEQUENCE [LARGE SCALE GENOMIC DNA]</scope>
    <source>
        <strain evidence="19 20">DSM 45474</strain>
    </source>
</reference>
<feature type="site" description="Important for catalysis" evidence="16">
    <location>
        <position position="143"/>
    </location>
</feature>
<comment type="subunit">
    <text evidence="6 16 17">Homodimer.</text>
</comment>
<keyword evidence="20" id="KW-1185">Reference proteome</keyword>
<dbReference type="InterPro" id="IPR024084">
    <property type="entry name" value="IsoPropMal-DH-like_dom"/>
</dbReference>
<keyword evidence="7 16" id="KW-0432">Leucine biosynthesis</keyword>
<evidence type="ECO:0000256" key="9">
    <source>
        <dbReference type="ARBA" id="ARBA00022605"/>
    </source>
</evidence>
<comment type="cofactor">
    <cofactor evidence="16 17">
        <name>Mg(2+)</name>
        <dbReference type="ChEBI" id="CHEBI:18420"/>
    </cofactor>
    <cofactor evidence="16 17">
        <name>Mn(2+)</name>
        <dbReference type="ChEBI" id="CHEBI:29035"/>
    </cofactor>
    <text evidence="16 17">Binds 1 Mg(2+) or Mn(2+) ion per subunit.</text>
</comment>
<accession>A0A521AJH3</accession>
<evidence type="ECO:0000256" key="2">
    <source>
        <dbReference type="ARBA" id="ARBA00001936"/>
    </source>
</evidence>
<organism evidence="19 20">
    <name type="scientific">Melghirimyces algeriensis</name>
    <dbReference type="NCBI Taxonomy" id="910412"/>
    <lineage>
        <taxon>Bacteria</taxon>
        <taxon>Bacillati</taxon>
        <taxon>Bacillota</taxon>
        <taxon>Bacilli</taxon>
        <taxon>Bacillales</taxon>
        <taxon>Thermoactinomycetaceae</taxon>
        <taxon>Melghirimyces</taxon>
    </lineage>
</organism>
<dbReference type="AlphaFoldDB" id="A0A521AJH3"/>
<dbReference type="EMBL" id="FXTI01000001">
    <property type="protein sequence ID" value="SMO34820.1"/>
    <property type="molecule type" value="Genomic_DNA"/>
</dbReference>
<evidence type="ECO:0000256" key="4">
    <source>
        <dbReference type="ARBA" id="ARBA00004762"/>
    </source>
</evidence>
<evidence type="ECO:0000256" key="5">
    <source>
        <dbReference type="ARBA" id="ARBA00008319"/>
    </source>
</evidence>
<dbReference type="SUPFAM" id="SSF53659">
    <property type="entry name" value="Isocitrate/Isopropylmalate dehydrogenase-like"/>
    <property type="match status" value="1"/>
</dbReference>
<dbReference type="GO" id="GO:0051287">
    <property type="term" value="F:NAD binding"/>
    <property type="evidence" value="ECO:0007669"/>
    <property type="project" value="InterPro"/>
</dbReference>
<dbReference type="GO" id="GO:0000287">
    <property type="term" value="F:magnesium ion binding"/>
    <property type="evidence" value="ECO:0007669"/>
    <property type="project" value="InterPro"/>
</dbReference>
<comment type="function">
    <text evidence="15 16 17">Catalyzes the oxidation of 3-carboxy-2-hydroxy-4-methylpentanoate (3-isopropylmalate) to 3-carboxy-4-methyl-2-oxopentanoate. The product decarboxylates to 4-methyl-2 oxopentanoate.</text>
</comment>
<evidence type="ECO:0000259" key="18">
    <source>
        <dbReference type="SMART" id="SM01329"/>
    </source>
</evidence>
<dbReference type="GO" id="GO:0005829">
    <property type="term" value="C:cytosol"/>
    <property type="evidence" value="ECO:0007669"/>
    <property type="project" value="TreeGrafter"/>
</dbReference>
<evidence type="ECO:0000256" key="10">
    <source>
        <dbReference type="ARBA" id="ARBA00022723"/>
    </source>
</evidence>
<evidence type="ECO:0000256" key="6">
    <source>
        <dbReference type="ARBA" id="ARBA00011738"/>
    </source>
</evidence>
<evidence type="ECO:0000256" key="1">
    <source>
        <dbReference type="ARBA" id="ARBA00000624"/>
    </source>
</evidence>
<dbReference type="RefSeq" id="WP_142503881.1">
    <property type="nucleotide sequence ID" value="NZ_FXTI01000001.1"/>
</dbReference>
<feature type="binding site" evidence="16">
    <location>
        <position position="98"/>
    </location>
    <ligand>
        <name>substrate</name>
    </ligand>
</feature>
<dbReference type="Gene3D" id="3.40.718.10">
    <property type="entry name" value="Isopropylmalate Dehydrogenase"/>
    <property type="match status" value="1"/>
</dbReference>
<gene>
    <name evidence="16" type="primary">leuB</name>
    <name evidence="19" type="ORF">SAMN06264849_101172</name>
</gene>
<evidence type="ECO:0000256" key="13">
    <source>
        <dbReference type="ARBA" id="ARBA00023027"/>
    </source>
</evidence>
<keyword evidence="14 16" id="KW-0100">Branched-chain amino acid biosynthesis</keyword>
<dbReference type="InterPro" id="IPR019818">
    <property type="entry name" value="IsoCit/isopropylmalate_DH_CS"/>
</dbReference>
<evidence type="ECO:0000256" key="15">
    <source>
        <dbReference type="ARBA" id="ARBA00023577"/>
    </source>
</evidence>
<evidence type="ECO:0000313" key="20">
    <source>
        <dbReference type="Proteomes" id="UP000315636"/>
    </source>
</evidence>
<dbReference type="PROSITE" id="PS00470">
    <property type="entry name" value="IDH_IMDH"/>
    <property type="match status" value="1"/>
</dbReference>
<keyword evidence="11 16" id="KW-0460">Magnesium</keyword>
<dbReference type="PANTHER" id="PTHR42979:SF1">
    <property type="entry name" value="3-ISOPROPYLMALATE DEHYDROGENASE"/>
    <property type="match status" value="1"/>
</dbReference>
<name>A0A521AJH3_9BACL</name>
<feature type="site" description="Important for catalysis" evidence="16">
    <location>
        <position position="192"/>
    </location>
</feature>
<dbReference type="HAMAP" id="MF_01033">
    <property type="entry name" value="LeuB_type1"/>
    <property type="match status" value="1"/>
</dbReference>
<comment type="caution">
    <text evidence="16">Lacks conserved residue(s) required for the propagation of feature annotation.</text>
</comment>
<feature type="binding site" evidence="16">
    <location>
        <position position="224"/>
    </location>
    <ligand>
        <name>Mg(2+)</name>
        <dbReference type="ChEBI" id="CHEBI:18420"/>
    </ligand>
</feature>
<dbReference type="FunFam" id="3.40.718.10:FF:000028">
    <property type="entry name" value="3-isopropylmalate dehydrogenase"/>
    <property type="match status" value="1"/>
</dbReference>
<protein>
    <recommendedName>
        <fullName evidence="16">3-isopropylmalate dehydrogenase</fullName>
        <ecNumber evidence="16">1.1.1.85</ecNumber>
    </recommendedName>
    <alternativeName>
        <fullName evidence="16">3-IPM-DH</fullName>
    </alternativeName>
    <alternativeName>
        <fullName evidence="16">Beta-IPM dehydrogenase</fullName>
        <shortName evidence="16">IMDH</shortName>
    </alternativeName>
</protein>
<dbReference type="EC" id="1.1.1.85" evidence="16"/>
<keyword evidence="13 16" id="KW-0520">NAD</keyword>
<feature type="binding site" evidence="16">
    <location>
        <position position="248"/>
    </location>
    <ligand>
        <name>Mg(2+)</name>
        <dbReference type="ChEBI" id="CHEBI:18420"/>
    </ligand>
</feature>
<keyword evidence="9 16" id="KW-0028">Amino-acid biosynthesis</keyword>
<dbReference type="UniPathway" id="UPA00048">
    <property type="reaction ID" value="UER00072"/>
</dbReference>
<evidence type="ECO:0000256" key="17">
    <source>
        <dbReference type="RuleBase" id="RU004445"/>
    </source>
</evidence>
<feature type="binding site" evidence="16">
    <location>
        <position position="136"/>
    </location>
    <ligand>
        <name>substrate</name>
    </ligand>
</feature>
<dbReference type="PANTHER" id="PTHR42979">
    <property type="entry name" value="3-ISOPROPYLMALATE DEHYDROGENASE"/>
    <property type="match status" value="1"/>
</dbReference>
<dbReference type="SMART" id="SM01329">
    <property type="entry name" value="Iso_dh"/>
    <property type="match status" value="1"/>
</dbReference>
<evidence type="ECO:0000256" key="7">
    <source>
        <dbReference type="ARBA" id="ARBA00022430"/>
    </source>
</evidence>
<sequence length="372" mass="40984">MDKQYKVTVLPGDGIGPEIVEEGVKVLKQAGKQFGYRFQLDFGLVGGGAIDRVQTPLPQETLRQCRDADAVLLGAVGGPDWDQNPPELRPEKALLDLRKKLGLFANLRPVQCFPGLEESSTLKKDVVNGVDLLVVRELTGGIYFGEKYTEKTGKGEKATDTLVYQEHEVERIMRRGFELARKRRKKVTSVDKANVLESSRLWRKVAQRVARDYPDVELEHMLVDNCAMQMIRRPAEFDVIVTENMFGDILSDESAVLTGSIGMLPSASIGEGTKGLYEPVHGSAPDIAGQGVSNPVATILSVAMMFRHSFQDEEAARTIEHAVINVLAQGARTMDVAVPGDLALSTDQMGDRVVEELKKRQPDPKIPVEAMM</sequence>
<dbReference type="InterPro" id="IPR004429">
    <property type="entry name" value="Isopropylmalate_DH"/>
</dbReference>
<feature type="binding site" evidence="16">
    <location>
        <position position="108"/>
    </location>
    <ligand>
        <name>substrate</name>
    </ligand>
</feature>
<keyword evidence="12 16" id="KW-0560">Oxidoreductase</keyword>
<feature type="binding site" evidence="16">
    <location>
        <position position="224"/>
    </location>
    <ligand>
        <name>substrate</name>
    </ligand>
</feature>